<feature type="compositionally biased region" description="Gly residues" evidence="2">
    <location>
        <begin position="1235"/>
        <end position="1246"/>
    </location>
</feature>
<feature type="region of interest" description="Disordered" evidence="2">
    <location>
        <begin position="591"/>
        <end position="724"/>
    </location>
</feature>
<dbReference type="Proteomes" id="UP000324585">
    <property type="component" value="Unassembled WGS sequence"/>
</dbReference>
<dbReference type="Gene3D" id="2.40.50.140">
    <property type="entry name" value="Nucleic acid-binding proteins"/>
    <property type="match status" value="1"/>
</dbReference>
<dbReference type="GO" id="GO:0006412">
    <property type="term" value="P:translation"/>
    <property type="evidence" value="ECO:0007669"/>
    <property type="project" value="TreeGrafter"/>
</dbReference>
<organism evidence="4 5">
    <name type="scientific">Porphyridium purpureum</name>
    <name type="common">Red alga</name>
    <name type="synonym">Porphyridium cruentum</name>
    <dbReference type="NCBI Taxonomy" id="35688"/>
    <lineage>
        <taxon>Eukaryota</taxon>
        <taxon>Rhodophyta</taxon>
        <taxon>Bangiophyceae</taxon>
        <taxon>Porphyridiales</taxon>
        <taxon>Porphyridiaceae</taxon>
        <taxon>Porphyridium</taxon>
    </lineage>
</organism>
<dbReference type="PANTHER" id="PTHR10724:SF10">
    <property type="entry name" value="S1 RNA-BINDING DOMAIN-CONTAINING PROTEIN 1"/>
    <property type="match status" value="1"/>
</dbReference>
<feature type="region of interest" description="Disordered" evidence="2">
    <location>
        <begin position="1321"/>
        <end position="1346"/>
    </location>
</feature>
<feature type="region of interest" description="Disordered" evidence="2">
    <location>
        <begin position="1971"/>
        <end position="2019"/>
    </location>
</feature>
<feature type="compositionally biased region" description="Polar residues" evidence="2">
    <location>
        <begin position="45"/>
        <end position="56"/>
    </location>
</feature>
<feature type="region of interest" description="Disordered" evidence="2">
    <location>
        <begin position="166"/>
        <end position="196"/>
    </location>
</feature>
<name>A0A5J4Z6E8_PORPP</name>
<feature type="compositionally biased region" description="Polar residues" evidence="2">
    <location>
        <begin position="351"/>
        <end position="390"/>
    </location>
</feature>
<feature type="coiled-coil region" evidence="1">
    <location>
        <begin position="870"/>
        <end position="897"/>
    </location>
</feature>
<feature type="compositionally biased region" description="Polar residues" evidence="2">
    <location>
        <begin position="542"/>
        <end position="559"/>
    </location>
</feature>
<feature type="compositionally biased region" description="Low complexity" evidence="2">
    <location>
        <begin position="708"/>
        <end position="717"/>
    </location>
</feature>
<feature type="compositionally biased region" description="Polar residues" evidence="2">
    <location>
        <begin position="1165"/>
        <end position="1185"/>
    </location>
</feature>
<protein>
    <submittedName>
        <fullName evidence="4">General stress protein 13</fullName>
    </submittedName>
</protein>
<dbReference type="InterPro" id="IPR012340">
    <property type="entry name" value="NA-bd_OB-fold"/>
</dbReference>
<feature type="compositionally biased region" description="Polar residues" evidence="2">
    <location>
        <begin position="1630"/>
        <end position="1649"/>
    </location>
</feature>
<dbReference type="PANTHER" id="PTHR10724">
    <property type="entry name" value="30S RIBOSOMAL PROTEIN S1"/>
    <property type="match status" value="1"/>
</dbReference>
<dbReference type="SMART" id="SM00316">
    <property type="entry name" value="S1"/>
    <property type="match status" value="1"/>
</dbReference>
<dbReference type="PROSITE" id="PS50126">
    <property type="entry name" value="S1"/>
    <property type="match status" value="1"/>
</dbReference>
<dbReference type="Pfam" id="PF00575">
    <property type="entry name" value="S1"/>
    <property type="match status" value="1"/>
</dbReference>
<feature type="domain" description="S1 motif" evidence="3">
    <location>
        <begin position="1440"/>
        <end position="1509"/>
    </location>
</feature>
<dbReference type="InterPro" id="IPR050437">
    <property type="entry name" value="Ribos_protein_bS1-like"/>
</dbReference>
<evidence type="ECO:0000256" key="1">
    <source>
        <dbReference type="SAM" id="Coils"/>
    </source>
</evidence>
<proteinExistence type="predicted"/>
<feature type="region of interest" description="Disordered" evidence="2">
    <location>
        <begin position="504"/>
        <end position="575"/>
    </location>
</feature>
<evidence type="ECO:0000313" key="5">
    <source>
        <dbReference type="Proteomes" id="UP000324585"/>
    </source>
</evidence>
<feature type="region of interest" description="Disordered" evidence="2">
    <location>
        <begin position="1144"/>
        <end position="1185"/>
    </location>
</feature>
<evidence type="ECO:0000256" key="2">
    <source>
        <dbReference type="SAM" id="MobiDB-lite"/>
    </source>
</evidence>
<comment type="caution">
    <text evidence="4">The sequence shown here is derived from an EMBL/GenBank/DDBJ whole genome shotgun (WGS) entry which is preliminary data.</text>
</comment>
<reference evidence="5" key="1">
    <citation type="journal article" date="2019" name="Nat. Commun.">
        <title>Expansion of phycobilisome linker gene families in mesophilic red algae.</title>
        <authorList>
            <person name="Lee J."/>
            <person name="Kim D."/>
            <person name="Bhattacharya D."/>
            <person name="Yoon H.S."/>
        </authorList>
    </citation>
    <scope>NUCLEOTIDE SEQUENCE [LARGE SCALE GENOMIC DNA]</scope>
    <source>
        <strain evidence="5">CCMP 1328</strain>
    </source>
</reference>
<accession>A0A5J4Z6E8</accession>
<feature type="coiled-coil region" evidence="1">
    <location>
        <begin position="249"/>
        <end position="283"/>
    </location>
</feature>
<keyword evidence="1" id="KW-0175">Coiled coil</keyword>
<sequence>MQRCKKQEAILQVHETKVMKLQKLDQVHREIFDIAKKVAKWLGSSPSLSQNAGTSSHKADADSAESTTAPANFGSATGGSPGVPYTAVDILQEQDKARKAEVFRRIHAKAAQENKQVQVKELEERLILRKKQLSKGVAEFSEFQTLVQQQNQSHRKQGDAVTAAATGLPTDGARGHLEAESETEMNAPSSGGEGMTASADHVHKPLISAGLATPGSIVGAGHVIMLPFVEERALACKLSGWLDDECVKVERCQAMRVSIQEQIQNVELELNACEVELRRMLSLAYRAAIRLACDTNQNATIPAFRPADFVVAHDAPVFASLSQLHGMLDGFEALQIHSKFLHTARDILSPRSSSGNISTGGASLSGTVSGAAAGSTSTLTGRDTISSGNGSCDAPDAALAQGQHHAHAPGGHSNHASSGNSNYNAAASVPNLASPMPHVRESGQVHGVHQYNGNGRDTGGQHKHTLQPNHGYNHVHDATAARSVGPGQQGRSFEAGNGTTWGANALSVSGRDSDSTAGGAKLPLTSSKSAGVGVSGERALAGSTSLPSTAATPAHSSGNKRGAGRKAAELQSARQQRLDVKHLLHETNLPARSSASHSHNHGHGHAGTPHSSSSGAGTISSPSAHVTAQSQAHGHASGKHAPASQVHHHHHLSNTSSGGHSQAVASTLSSSAAGGPLDGSYSPDYYESSHGTTMSCDDSECQSHDNCSNGETASSSETEGEAPAQLVKPALRIISRDNGKLKVNIDWGGGWDDLSPPQPSLPSVLPGHGNTEAEAEDLHVAAAETGPGTGPGCGPGSGALLEISEFMIEAGFRDASKKSIFTVRNNTTSYLRCAEIAVTIPDEDGDLEVRVQAKNLWGLSAPSEMATMWVEGMRSRKRRVQEEKAAAEKRARELESARLVELQHVLEEIRAASVASSAPGMITAEQRDLLNAAMDALVKVHTESRVKPVAAAARAIKDSRKLINESRDAEESRVKVAAFEQRVQHTVSLTKFEANPARRAFAKPSTTPEEAEAVFADAEVAATAVCLEWQELISEAGAEKNPQKEAAERLRDAFFSVLKDATLQCEAPPRALAGVFDLAEMQPALFSGEAMSEVKALRSKYKKLREEWLKTKERLLLERKNELERRSLTNAEKKKKRKENAAAAAAAAASGQPSQGVLSTKGPELSSSISASVNPKNGSATQNAAAVSSMSSLGTAGSIGKVKGGHRNGAPAPLGAANLVAGEAFSKLAGNQELGTGGNGAGGGRSGNADRATNSSSSSVAAAVSSASKGMMSIIPGKGSKSVVPLEAGAGGISKQAGHNHGVGVKDFQVGLGTGDSSATMSLLSSSSQPNALSKASPSSPGGSHAAMISSQMALKKRIIGVEDILNGVDPNVDAAYLEHLSSEAGRVMQANDHDSLKRRELVDAVRAGETNTKKFYKNGSFTFETEDTEKRPLESLVVGGRYLGRVVGIAKFGLFVDIGCEKPGLVHISQIREGFISNVNDEVKMLEQVYVRIASLSVEKKNFSCTMRENAEIPGDMTGGTGEIPDEDPASKAAPVAATLIVSESPRVVNAWESNTLSFKQVLAAKESDSSVSGQSQSHVKAEVVGNTTSADARVPVGGSSATASTFGLDSARRSTPAPTEAEAWPSLPGTSAASSSTNQDAFSHQRPQSPVNRVFAFGSLDDDTLFGFKHDAVVETSLVGAPTPKPASASLFFGDDDDDEILRLSSVGESGTGVESHIRYHGHRTHSHPQASANLLAELNSSSLPAGAFSRGGVPRGAEVQSGIPYGAAGADIAWEQAGAAAAGTSSARNGSAHALGVSHNATSGSSVGMFDDAFTDSSTLAGSVFGHALGGHAPSLGGGNAFGPQQVSTRFDVFGVGTGGSASRAGPNSGVAGVSGASGGIPHFDAFGNAPPGSLSAGKAPQGVGQPAPPLQQASYVSMHAASSGAFQHQMSSVGPAGGVHAFGGPYHFGVGMGMGMGIPQAAMSPQMYHHPQQQPLPQHHQQQLMSHNHAPAQQYQQQQQPQQPQHHQTGYGGSAFSVFGAPGSYPLPASDVSGGSVPVSTASSVRFQSVGSLSYREQARTDPNDGFDDTILNSILN</sequence>
<feature type="compositionally biased region" description="Low complexity" evidence="2">
    <location>
        <begin position="611"/>
        <end position="624"/>
    </location>
</feature>
<dbReference type="GO" id="GO:0003735">
    <property type="term" value="F:structural constituent of ribosome"/>
    <property type="evidence" value="ECO:0007669"/>
    <property type="project" value="TreeGrafter"/>
</dbReference>
<feature type="compositionally biased region" description="Low complexity" evidence="2">
    <location>
        <begin position="397"/>
        <end position="428"/>
    </location>
</feature>
<feature type="region of interest" description="Disordered" evidence="2">
    <location>
        <begin position="450"/>
        <end position="473"/>
    </location>
</feature>
<feature type="region of interest" description="Disordered" evidence="2">
    <location>
        <begin position="1231"/>
        <end position="1256"/>
    </location>
</feature>
<dbReference type="OrthoDB" id="412781at2759"/>
<dbReference type="GO" id="GO:0003729">
    <property type="term" value="F:mRNA binding"/>
    <property type="evidence" value="ECO:0007669"/>
    <property type="project" value="TreeGrafter"/>
</dbReference>
<feature type="compositionally biased region" description="Polar residues" evidence="2">
    <location>
        <begin position="663"/>
        <end position="672"/>
    </location>
</feature>
<dbReference type="SUPFAM" id="SSF50249">
    <property type="entry name" value="Nucleic acid-binding proteins"/>
    <property type="match status" value="1"/>
</dbReference>
<dbReference type="InterPro" id="IPR003029">
    <property type="entry name" value="S1_domain"/>
</dbReference>
<feature type="region of interest" description="Disordered" evidence="2">
    <location>
        <begin position="1592"/>
        <end position="1649"/>
    </location>
</feature>
<dbReference type="EMBL" id="VRMN01000001">
    <property type="protein sequence ID" value="KAA8498810.1"/>
    <property type="molecule type" value="Genomic_DNA"/>
</dbReference>
<evidence type="ECO:0000259" key="3">
    <source>
        <dbReference type="PROSITE" id="PS50126"/>
    </source>
</evidence>
<feature type="region of interest" description="Disordered" evidence="2">
    <location>
        <begin position="351"/>
        <end position="434"/>
    </location>
</feature>
<feature type="compositionally biased region" description="Low complexity" evidence="2">
    <location>
        <begin position="1971"/>
        <end position="2012"/>
    </location>
</feature>
<feature type="compositionally biased region" description="Low complexity" evidence="2">
    <location>
        <begin position="1321"/>
        <end position="1344"/>
    </location>
</feature>
<feature type="region of interest" description="Disordered" evidence="2">
    <location>
        <begin position="2053"/>
        <end position="2081"/>
    </location>
</feature>
<keyword evidence="5" id="KW-1185">Reference proteome</keyword>
<feature type="region of interest" description="Disordered" evidence="2">
    <location>
        <begin position="45"/>
        <end position="80"/>
    </location>
</feature>
<evidence type="ECO:0000313" key="4">
    <source>
        <dbReference type="EMBL" id="KAA8498810.1"/>
    </source>
</evidence>
<gene>
    <name evidence="4" type="ORF">FVE85_6395</name>
</gene>